<protein>
    <submittedName>
        <fullName evidence="1">TIGR04140 family protein</fullName>
    </submittedName>
</protein>
<dbReference type="EMBL" id="CP099582">
    <property type="protein sequence ID" value="USS40726.1"/>
    <property type="molecule type" value="Genomic_DNA"/>
</dbReference>
<dbReference type="KEGG" id="tagg:NF865_00345"/>
<dbReference type="AlphaFoldDB" id="A0A9E7MXF7"/>
<keyword evidence="2" id="KW-1185">Reference proteome</keyword>
<reference evidence="1" key="2">
    <citation type="submission" date="2022-06" db="EMBL/GenBank/DDBJ databases">
        <authorList>
            <person name="Park Y.-J."/>
        </authorList>
    </citation>
    <scope>NUCLEOTIDE SEQUENCE</scope>
    <source>
        <strain evidence="1">TY</strain>
    </source>
</reference>
<gene>
    <name evidence="1" type="ORF">NF865_00345</name>
</gene>
<dbReference type="InterPro" id="IPR026486">
    <property type="entry name" value="CHP_AF_0576"/>
</dbReference>
<reference evidence="1" key="1">
    <citation type="journal article" date="1998" name="Int. J. Syst. Bacteriol. 48 Pt">
        <title>Thermococcus guaymasensis sp. nov. and Thermococcus aggregans sp. nov., two novel thermophilic archaea isolated from the Guaymas Basin hydrothermal vent site.</title>
        <authorList>
            <person name="Canganella F."/>
            <person name="Jones W.J."/>
            <person name="Gambacorta A."/>
            <person name="Antranikian G."/>
        </authorList>
    </citation>
    <scope>NUCLEOTIDE SEQUENCE</scope>
    <source>
        <strain evidence="1">TY</strain>
    </source>
</reference>
<evidence type="ECO:0000313" key="1">
    <source>
        <dbReference type="EMBL" id="USS40726.1"/>
    </source>
</evidence>
<accession>A0A9E7MXF7</accession>
<name>A0A9E7MXF7_THEAG</name>
<dbReference type="Proteomes" id="UP001055732">
    <property type="component" value="Chromosome"/>
</dbReference>
<organism evidence="1 2">
    <name type="scientific">Thermococcus aggregans</name>
    <dbReference type="NCBI Taxonomy" id="110163"/>
    <lineage>
        <taxon>Archaea</taxon>
        <taxon>Methanobacteriati</taxon>
        <taxon>Methanobacteriota</taxon>
        <taxon>Thermococci</taxon>
        <taxon>Thermococcales</taxon>
        <taxon>Thermococcaceae</taxon>
        <taxon>Thermococcus</taxon>
    </lineage>
</organism>
<dbReference type="RefSeq" id="WP_253304678.1">
    <property type="nucleotide sequence ID" value="NZ_CP099582.1"/>
</dbReference>
<sequence length="66" mass="7631">MRKKLITALPPEEILRIKDTSKAQVKIKIREVEAYFGVPRWEVVIEGTEEEVEKFMNVLMRSRGGG</sequence>
<proteinExistence type="predicted"/>
<evidence type="ECO:0000313" key="2">
    <source>
        <dbReference type="Proteomes" id="UP001055732"/>
    </source>
</evidence>
<dbReference type="NCBIfam" id="TIGR04140">
    <property type="entry name" value="chp_AF_0576"/>
    <property type="match status" value="1"/>
</dbReference>